<feature type="domain" description="Polysaccharide export protein N-terminal" evidence="15">
    <location>
        <begin position="69"/>
        <end position="161"/>
    </location>
</feature>
<dbReference type="Pfam" id="PF22461">
    <property type="entry name" value="SLBB_2"/>
    <property type="match status" value="2"/>
</dbReference>
<gene>
    <name evidence="17" type="ORF">D3Y57_15745</name>
</gene>
<dbReference type="Gene3D" id="3.30.1950.10">
    <property type="entry name" value="wza like domain"/>
    <property type="match status" value="1"/>
</dbReference>
<comment type="subcellular location">
    <subcellularLocation>
        <location evidence="1">Cell outer membrane</location>
        <topology evidence="1">Multi-pass membrane protein</topology>
    </subcellularLocation>
</comment>
<evidence type="ECO:0000256" key="3">
    <source>
        <dbReference type="ARBA" id="ARBA00022448"/>
    </source>
</evidence>
<dbReference type="GO" id="GO:0015288">
    <property type="term" value="F:porin activity"/>
    <property type="evidence" value="ECO:0007669"/>
    <property type="project" value="UniProtKB-KW"/>
</dbReference>
<evidence type="ECO:0000313" key="18">
    <source>
        <dbReference type="Proteomes" id="UP000276254"/>
    </source>
</evidence>
<dbReference type="AlphaFoldDB" id="A0A494TD25"/>
<evidence type="ECO:0000256" key="5">
    <source>
        <dbReference type="ARBA" id="ARBA00022597"/>
    </source>
</evidence>
<evidence type="ECO:0000256" key="4">
    <source>
        <dbReference type="ARBA" id="ARBA00022452"/>
    </source>
</evidence>
<dbReference type="Pfam" id="PF02563">
    <property type="entry name" value="Poly_export"/>
    <property type="match status" value="1"/>
</dbReference>
<keyword evidence="5" id="KW-0762">Sugar transport</keyword>
<feature type="domain" description="SLBB" evidence="16">
    <location>
        <begin position="169"/>
        <end position="243"/>
    </location>
</feature>
<evidence type="ECO:0000256" key="8">
    <source>
        <dbReference type="ARBA" id="ARBA00023047"/>
    </source>
</evidence>
<keyword evidence="13" id="KW-0998">Cell outer membrane</keyword>
<evidence type="ECO:0000256" key="11">
    <source>
        <dbReference type="ARBA" id="ARBA00023136"/>
    </source>
</evidence>
<dbReference type="OrthoDB" id="7198507at2"/>
<dbReference type="PANTHER" id="PTHR33619:SF3">
    <property type="entry name" value="POLYSACCHARIDE EXPORT PROTEIN GFCE-RELATED"/>
    <property type="match status" value="1"/>
</dbReference>
<evidence type="ECO:0000259" key="15">
    <source>
        <dbReference type="Pfam" id="PF02563"/>
    </source>
</evidence>
<dbReference type="GO" id="GO:0006811">
    <property type="term" value="P:monoatomic ion transport"/>
    <property type="evidence" value="ECO:0007669"/>
    <property type="project" value="UniProtKB-KW"/>
</dbReference>
<dbReference type="PANTHER" id="PTHR33619">
    <property type="entry name" value="POLYSACCHARIDE EXPORT PROTEIN GFCE-RELATED"/>
    <property type="match status" value="1"/>
</dbReference>
<dbReference type="GO" id="GO:0015159">
    <property type="term" value="F:polysaccharide transmembrane transporter activity"/>
    <property type="evidence" value="ECO:0007669"/>
    <property type="project" value="InterPro"/>
</dbReference>
<dbReference type="RefSeq" id="WP_121154098.1">
    <property type="nucleotide sequence ID" value="NZ_CP032829.1"/>
</dbReference>
<keyword evidence="18" id="KW-1185">Reference proteome</keyword>
<evidence type="ECO:0000256" key="9">
    <source>
        <dbReference type="ARBA" id="ARBA00023065"/>
    </source>
</evidence>
<dbReference type="InterPro" id="IPR049712">
    <property type="entry name" value="Poly_export"/>
</dbReference>
<protein>
    <submittedName>
        <fullName evidence="17">Polysaccharide export protein</fullName>
    </submittedName>
</protein>
<evidence type="ECO:0000256" key="13">
    <source>
        <dbReference type="ARBA" id="ARBA00023237"/>
    </source>
</evidence>
<evidence type="ECO:0000313" key="17">
    <source>
        <dbReference type="EMBL" id="AYJ87120.1"/>
    </source>
</evidence>
<keyword evidence="9" id="KW-0406">Ion transport</keyword>
<dbReference type="InterPro" id="IPR003715">
    <property type="entry name" value="Poly_export_N"/>
</dbReference>
<keyword evidence="4" id="KW-1134">Transmembrane beta strand</keyword>
<evidence type="ECO:0000256" key="12">
    <source>
        <dbReference type="ARBA" id="ARBA00023139"/>
    </source>
</evidence>
<organism evidence="17 18">
    <name type="scientific">Sphingomonas paeninsulae</name>
    <dbReference type="NCBI Taxonomy" id="2319844"/>
    <lineage>
        <taxon>Bacteria</taxon>
        <taxon>Pseudomonadati</taxon>
        <taxon>Pseudomonadota</taxon>
        <taxon>Alphaproteobacteria</taxon>
        <taxon>Sphingomonadales</taxon>
        <taxon>Sphingomonadaceae</taxon>
        <taxon>Sphingomonas</taxon>
    </lineage>
</organism>
<evidence type="ECO:0000256" key="7">
    <source>
        <dbReference type="ARBA" id="ARBA00022729"/>
    </source>
</evidence>
<name>A0A494TD25_SPHPE</name>
<dbReference type="KEGG" id="spha:D3Y57_15745"/>
<feature type="domain" description="SLBB" evidence="16">
    <location>
        <begin position="248"/>
        <end position="348"/>
    </location>
</feature>
<keyword evidence="3" id="KW-0813">Transport</keyword>
<dbReference type="Gene3D" id="3.10.560.10">
    <property type="entry name" value="Outer membrane lipoprotein wza domain like"/>
    <property type="match status" value="2"/>
</dbReference>
<dbReference type="GO" id="GO:0009279">
    <property type="term" value="C:cell outer membrane"/>
    <property type="evidence" value="ECO:0007669"/>
    <property type="project" value="UniProtKB-SubCell"/>
</dbReference>
<proteinExistence type="inferred from homology"/>
<dbReference type="EMBL" id="CP032829">
    <property type="protein sequence ID" value="AYJ87120.1"/>
    <property type="molecule type" value="Genomic_DNA"/>
</dbReference>
<evidence type="ECO:0000256" key="14">
    <source>
        <dbReference type="ARBA" id="ARBA00023288"/>
    </source>
</evidence>
<evidence type="ECO:0000256" key="2">
    <source>
        <dbReference type="ARBA" id="ARBA00009450"/>
    </source>
</evidence>
<dbReference type="GO" id="GO:0046930">
    <property type="term" value="C:pore complex"/>
    <property type="evidence" value="ECO:0007669"/>
    <property type="project" value="UniProtKB-KW"/>
</dbReference>
<dbReference type="InterPro" id="IPR054765">
    <property type="entry name" value="SLBB_dom"/>
</dbReference>
<keyword evidence="11" id="KW-0472">Membrane</keyword>
<dbReference type="Proteomes" id="UP000276254">
    <property type="component" value="Chromosome"/>
</dbReference>
<accession>A0A494TD25</accession>
<keyword evidence="14" id="KW-0449">Lipoprotein</keyword>
<evidence type="ECO:0000259" key="16">
    <source>
        <dbReference type="Pfam" id="PF22461"/>
    </source>
</evidence>
<evidence type="ECO:0000256" key="10">
    <source>
        <dbReference type="ARBA" id="ARBA00023114"/>
    </source>
</evidence>
<keyword evidence="10" id="KW-0626">Porin</keyword>
<keyword evidence="7" id="KW-0732">Signal</keyword>
<comment type="similarity">
    <text evidence="2">Belongs to the BexD/CtrA/VexA family.</text>
</comment>
<keyword evidence="8" id="KW-0625">Polysaccharide transport</keyword>
<sequence length="378" mass="39334">MILSLSACGAGVFFGADGPSTARIKKAGGESGYGALLLEVNEQTAARASIAARSPSFAEVLGEGQPFGTIIAPGDTLGITIYEAPPAVLFGAAALDTSSLSAGSSQRGSSLPLLQVSNAGMVDIPFAGRVRAAGLSPQDLARDIAARLVGKAHSPQVLVNIGENGTSGVTVVGEVAKSTRLTLTPRGERLLDALAAGGGAREAVDKVSIQMTRGSAVVGMPLERVIRDPQQNVYLRPGDIVTVYYQSQSFTVLGASGKNDEVKFEAQGITLAQALGRIGGIRDDRANPHGVFIFRLEEPAAINAADIGTIQHTPEGKIPVIYRVDMRNPATFFAAQHFIMRDHDVVFVTSAPSADLQKFVNIIGAAIYPLVTIKAAGF</sequence>
<evidence type="ECO:0000256" key="6">
    <source>
        <dbReference type="ARBA" id="ARBA00022692"/>
    </source>
</evidence>
<evidence type="ECO:0000256" key="1">
    <source>
        <dbReference type="ARBA" id="ARBA00004571"/>
    </source>
</evidence>
<keyword evidence="6" id="KW-0812">Transmembrane</keyword>
<keyword evidence="12" id="KW-0564">Palmitate</keyword>
<reference evidence="17 18" key="1">
    <citation type="submission" date="2018-09" db="EMBL/GenBank/DDBJ databases">
        <title>Sphingomonas peninsula sp. nov., isolated from fildes peninsula, Antarctic soil.</title>
        <authorList>
            <person name="Yingchao G."/>
        </authorList>
    </citation>
    <scope>NUCLEOTIDE SEQUENCE [LARGE SCALE GENOMIC DNA]</scope>
    <source>
        <strain evidence="17 18">YZ-8</strain>
    </source>
</reference>